<dbReference type="GO" id="GO:0043484">
    <property type="term" value="P:regulation of RNA splicing"/>
    <property type="evidence" value="ECO:0007669"/>
    <property type="project" value="TreeGrafter"/>
</dbReference>
<dbReference type="PANTHER" id="PTHR45646:SF6">
    <property type="entry name" value="DUAL SPECIFICITY PROTEIN KINASE CLK2"/>
    <property type="match status" value="1"/>
</dbReference>
<dbReference type="GO" id="GO:0005524">
    <property type="term" value="F:ATP binding"/>
    <property type="evidence" value="ECO:0007669"/>
    <property type="project" value="UniProtKB-UniRule"/>
</dbReference>
<feature type="compositionally biased region" description="Basic and acidic residues" evidence="9">
    <location>
        <begin position="8"/>
        <end position="22"/>
    </location>
</feature>
<dbReference type="GO" id="GO:0004712">
    <property type="term" value="F:protein serine/threonine/tyrosine kinase activity"/>
    <property type="evidence" value="ECO:0007669"/>
    <property type="project" value="UniProtKB-EC"/>
</dbReference>
<evidence type="ECO:0000256" key="8">
    <source>
        <dbReference type="PROSITE-ProRule" id="PRU10141"/>
    </source>
</evidence>
<dbReference type="AlphaFoldDB" id="A0A8T2PVV7"/>
<evidence type="ECO:0000256" key="6">
    <source>
        <dbReference type="ARBA" id="ARBA00022840"/>
    </source>
</evidence>
<feature type="compositionally biased region" description="Basic and acidic residues" evidence="9">
    <location>
        <begin position="111"/>
        <end position="129"/>
    </location>
</feature>
<dbReference type="Gene3D" id="3.30.200.20">
    <property type="entry name" value="Phosphorylase Kinase, domain 1"/>
    <property type="match status" value="1"/>
</dbReference>
<feature type="compositionally biased region" description="Basic and acidic residues" evidence="9">
    <location>
        <begin position="60"/>
        <end position="72"/>
    </location>
</feature>
<dbReference type="PROSITE" id="PS00107">
    <property type="entry name" value="PROTEIN_KINASE_ATP"/>
    <property type="match status" value="1"/>
</dbReference>
<dbReference type="EC" id="2.7.12.1" evidence="1"/>
<name>A0A8T2PVV7_9TELE</name>
<feature type="compositionally biased region" description="Basic and acidic residues" evidence="9">
    <location>
        <begin position="39"/>
        <end position="53"/>
    </location>
</feature>
<dbReference type="Pfam" id="PF00069">
    <property type="entry name" value="Pkinase"/>
    <property type="match status" value="1"/>
</dbReference>
<feature type="region of interest" description="Disordered" evidence="9">
    <location>
        <begin position="111"/>
        <end position="162"/>
    </location>
</feature>
<dbReference type="PROSITE" id="PS50011">
    <property type="entry name" value="PROTEIN_KINASE_DOM"/>
    <property type="match status" value="1"/>
</dbReference>
<keyword evidence="2" id="KW-0723">Serine/threonine-protein kinase</keyword>
<keyword evidence="3" id="KW-0808">Transferase</keyword>
<dbReference type="SMART" id="SM00220">
    <property type="entry name" value="S_TKc"/>
    <property type="match status" value="1"/>
</dbReference>
<keyword evidence="4 8" id="KW-0547">Nucleotide-binding</keyword>
<dbReference type="Proteomes" id="UP000824540">
    <property type="component" value="Unassembled WGS sequence"/>
</dbReference>
<evidence type="ECO:0000256" key="5">
    <source>
        <dbReference type="ARBA" id="ARBA00022777"/>
    </source>
</evidence>
<dbReference type="OrthoDB" id="283111at2759"/>
<feature type="region of interest" description="Disordered" evidence="9">
    <location>
        <begin position="421"/>
        <end position="443"/>
    </location>
</feature>
<dbReference type="GO" id="GO:0004713">
    <property type="term" value="F:protein tyrosine kinase activity"/>
    <property type="evidence" value="ECO:0007669"/>
    <property type="project" value="TreeGrafter"/>
</dbReference>
<keyword evidence="12" id="KW-1185">Reference proteome</keyword>
<feature type="compositionally biased region" description="Basic residues" evidence="9">
    <location>
        <begin position="23"/>
        <end position="32"/>
    </location>
</feature>
<feature type="compositionally biased region" description="Low complexity" evidence="9">
    <location>
        <begin position="144"/>
        <end position="159"/>
    </location>
</feature>
<dbReference type="PANTHER" id="PTHR45646">
    <property type="entry name" value="SERINE/THREONINE-PROTEIN KINASE DOA-RELATED"/>
    <property type="match status" value="1"/>
</dbReference>
<feature type="region of interest" description="Disordered" evidence="9">
    <location>
        <begin position="1"/>
        <end position="72"/>
    </location>
</feature>
<evidence type="ECO:0000259" key="10">
    <source>
        <dbReference type="PROSITE" id="PS50011"/>
    </source>
</evidence>
<dbReference type="InterPro" id="IPR011009">
    <property type="entry name" value="Kinase-like_dom_sf"/>
</dbReference>
<proteinExistence type="inferred from homology"/>
<feature type="domain" description="Protein kinase" evidence="10">
    <location>
        <begin position="7"/>
        <end position="421"/>
    </location>
</feature>
<feature type="binding site" evidence="8">
    <location>
        <position position="211"/>
    </location>
    <ligand>
        <name>ATP</name>
        <dbReference type="ChEBI" id="CHEBI:30616"/>
    </ligand>
</feature>
<evidence type="ECO:0000256" key="7">
    <source>
        <dbReference type="ARBA" id="ARBA00037966"/>
    </source>
</evidence>
<dbReference type="EMBL" id="JAFBMS010000001">
    <property type="protein sequence ID" value="KAG9355356.1"/>
    <property type="molecule type" value="Genomic_DNA"/>
</dbReference>
<evidence type="ECO:0000256" key="1">
    <source>
        <dbReference type="ARBA" id="ARBA00013203"/>
    </source>
</evidence>
<protein>
    <recommendedName>
        <fullName evidence="1">dual-specificity kinase</fullName>
        <ecNumber evidence="1">2.7.12.1</ecNumber>
    </recommendedName>
</protein>
<comment type="similarity">
    <text evidence="7">Belongs to the protein kinase superfamily. CMGC Ser/Thr protein kinase family. Lammer subfamily.</text>
</comment>
<dbReference type="Gene3D" id="1.10.510.10">
    <property type="entry name" value="Transferase(Phosphotransferase) domain 1"/>
    <property type="match status" value="1"/>
</dbReference>
<reference evidence="11" key="1">
    <citation type="thesis" date="2021" institute="BYU ScholarsArchive" country="Provo, UT, USA">
        <title>Applications of and Algorithms for Genome Assembly and Genomic Analyses with an Emphasis on Marine Teleosts.</title>
        <authorList>
            <person name="Pickett B.D."/>
        </authorList>
    </citation>
    <scope>NUCLEOTIDE SEQUENCE</scope>
    <source>
        <strain evidence="11">HI-2016</strain>
    </source>
</reference>
<evidence type="ECO:0000313" key="11">
    <source>
        <dbReference type="EMBL" id="KAG9355356.1"/>
    </source>
</evidence>
<dbReference type="InterPro" id="IPR000719">
    <property type="entry name" value="Prot_kinase_dom"/>
</dbReference>
<organism evidence="11 12">
    <name type="scientific">Albula glossodonta</name>
    <name type="common">roundjaw bonefish</name>
    <dbReference type="NCBI Taxonomy" id="121402"/>
    <lineage>
        <taxon>Eukaryota</taxon>
        <taxon>Metazoa</taxon>
        <taxon>Chordata</taxon>
        <taxon>Craniata</taxon>
        <taxon>Vertebrata</taxon>
        <taxon>Euteleostomi</taxon>
        <taxon>Actinopterygii</taxon>
        <taxon>Neopterygii</taxon>
        <taxon>Teleostei</taxon>
        <taxon>Albuliformes</taxon>
        <taxon>Albulidae</taxon>
        <taxon>Albula</taxon>
    </lineage>
</organism>
<gene>
    <name evidence="11" type="ORF">JZ751_000194</name>
</gene>
<evidence type="ECO:0000256" key="3">
    <source>
        <dbReference type="ARBA" id="ARBA00022679"/>
    </source>
</evidence>
<evidence type="ECO:0000256" key="4">
    <source>
        <dbReference type="ARBA" id="ARBA00022741"/>
    </source>
</evidence>
<sequence length="443" mass="52369">MPHSRRYPSSERASRGSYQDRYRGRRHRHRRSPSLSSSSERERDRRGGGHRQDCSYLRSRSYDNRSADRRPYDRHHCEGYRRLDYSREREREHGATEGYYAHADFAPRPYDYRRGREREREREDSYERKGSRRKHKRRRRRTRSYSPSSSRSTSRTRALSVRDDEEGHLIYRSGDVLQERYEIVNTLGEGTFGRVVQCVDHRRGGARVALKIIKNVEKYKEAARLEINVLERINEKDPENKQCTTGLTTTATCKRDERTVKSTAVRVVDFGSATFDHEHHSTIVSTRHYRAPEVILELGWSQPCDVWSIGCILFEYYLGFTLFQTHDNREHLAMMERILGPVPSKMIRKTRKQKYFYRGRLDWDESSSAGRYVRENCKPLRRYLLSEAEEHHQLFDLIESMLEYEPSKRLTLTASLRHPFFEAGSTGDPGGSKSWEGNRDISR</sequence>
<dbReference type="InterPro" id="IPR051175">
    <property type="entry name" value="CLK_kinases"/>
</dbReference>
<comment type="caution">
    <text evidence="11">The sequence shown here is derived from an EMBL/GenBank/DDBJ whole genome shotgun (WGS) entry which is preliminary data.</text>
</comment>
<feature type="compositionally biased region" description="Basic residues" evidence="9">
    <location>
        <begin position="130"/>
        <end position="143"/>
    </location>
</feature>
<dbReference type="GO" id="GO:0004674">
    <property type="term" value="F:protein serine/threonine kinase activity"/>
    <property type="evidence" value="ECO:0007669"/>
    <property type="project" value="UniProtKB-KW"/>
</dbReference>
<evidence type="ECO:0000313" key="12">
    <source>
        <dbReference type="Proteomes" id="UP000824540"/>
    </source>
</evidence>
<dbReference type="InterPro" id="IPR017441">
    <property type="entry name" value="Protein_kinase_ATP_BS"/>
</dbReference>
<evidence type="ECO:0000256" key="2">
    <source>
        <dbReference type="ARBA" id="ARBA00022527"/>
    </source>
</evidence>
<keyword evidence="5" id="KW-0418">Kinase</keyword>
<dbReference type="GO" id="GO:0005634">
    <property type="term" value="C:nucleus"/>
    <property type="evidence" value="ECO:0007669"/>
    <property type="project" value="TreeGrafter"/>
</dbReference>
<accession>A0A8T2PVV7</accession>
<dbReference type="SUPFAM" id="SSF56112">
    <property type="entry name" value="Protein kinase-like (PK-like)"/>
    <property type="match status" value="2"/>
</dbReference>
<keyword evidence="6 8" id="KW-0067">ATP-binding</keyword>
<evidence type="ECO:0000256" key="9">
    <source>
        <dbReference type="SAM" id="MobiDB-lite"/>
    </source>
</evidence>